<organism evidence="2 3">
    <name type="scientific">Phlebiopsis gigantea (strain 11061_1 CR5-6)</name>
    <name type="common">White-rot fungus</name>
    <name type="synonym">Peniophora gigantea</name>
    <dbReference type="NCBI Taxonomy" id="745531"/>
    <lineage>
        <taxon>Eukaryota</taxon>
        <taxon>Fungi</taxon>
        <taxon>Dikarya</taxon>
        <taxon>Basidiomycota</taxon>
        <taxon>Agaricomycotina</taxon>
        <taxon>Agaricomycetes</taxon>
        <taxon>Polyporales</taxon>
        <taxon>Phanerochaetaceae</taxon>
        <taxon>Phlebiopsis</taxon>
    </lineage>
</organism>
<reference evidence="2 3" key="1">
    <citation type="journal article" date="2014" name="PLoS Genet.">
        <title>Analysis of the Phlebiopsis gigantea genome, transcriptome and secretome provides insight into its pioneer colonization strategies of wood.</title>
        <authorList>
            <person name="Hori C."/>
            <person name="Ishida T."/>
            <person name="Igarashi K."/>
            <person name="Samejima M."/>
            <person name="Suzuki H."/>
            <person name="Master E."/>
            <person name="Ferreira P."/>
            <person name="Ruiz-Duenas F.J."/>
            <person name="Held B."/>
            <person name="Canessa P."/>
            <person name="Larrondo L.F."/>
            <person name="Schmoll M."/>
            <person name="Druzhinina I.S."/>
            <person name="Kubicek C.P."/>
            <person name="Gaskell J.A."/>
            <person name="Kersten P."/>
            <person name="St John F."/>
            <person name="Glasner J."/>
            <person name="Sabat G."/>
            <person name="Splinter BonDurant S."/>
            <person name="Syed K."/>
            <person name="Yadav J."/>
            <person name="Mgbeahuruike A.C."/>
            <person name="Kovalchuk A."/>
            <person name="Asiegbu F.O."/>
            <person name="Lackner G."/>
            <person name="Hoffmeister D."/>
            <person name="Rencoret J."/>
            <person name="Gutierrez A."/>
            <person name="Sun H."/>
            <person name="Lindquist E."/>
            <person name="Barry K."/>
            <person name="Riley R."/>
            <person name="Grigoriev I.V."/>
            <person name="Henrissat B."/>
            <person name="Kues U."/>
            <person name="Berka R.M."/>
            <person name="Martinez A.T."/>
            <person name="Covert S.F."/>
            <person name="Blanchette R.A."/>
            <person name="Cullen D."/>
        </authorList>
    </citation>
    <scope>NUCLEOTIDE SEQUENCE [LARGE SCALE GENOMIC DNA]</scope>
    <source>
        <strain evidence="2 3">11061_1 CR5-6</strain>
    </source>
</reference>
<dbReference type="EMBL" id="KN840526">
    <property type="protein sequence ID" value="KIP06076.1"/>
    <property type="molecule type" value="Genomic_DNA"/>
</dbReference>
<feature type="compositionally biased region" description="Polar residues" evidence="1">
    <location>
        <begin position="141"/>
        <end position="159"/>
    </location>
</feature>
<name>A0A0C3RWQ2_PHLG1</name>
<feature type="region of interest" description="Disordered" evidence="1">
    <location>
        <begin position="139"/>
        <end position="159"/>
    </location>
</feature>
<protein>
    <submittedName>
        <fullName evidence="2">Uncharacterized protein</fullName>
    </submittedName>
</protein>
<accession>A0A0C3RWQ2</accession>
<dbReference type="Proteomes" id="UP000053257">
    <property type="component" value="Unassembled WGS sequence"/>
</dbReference>
<evidence type="ECO:0000313" key="3">
    <source>
        <dbReference type="Proteomes" id="UP000053257"/>
    </source>
</evidence>
<gene>
    <name evidence="2" type="ORF">PHLGIDRAFT_471281</name>
</gene>
<dbReference type="HOGENOM" id="CLU_1661438_0_0_1"/>
<sequence length="159" mass="17409">MINRGESQQGYSYTKPDRCGVQLFKSTIVGLSSARLCMGGWVYVPLQMGIPLFYIPPGSILSPLCDHRYAYAPYTPSMSVKLSFGANVISYPPSLCMHCFLVTNCVAFTSTSGSDHAHKDRNRISHQIERLILTAPRGRAQTASLTTITTNSNTPSAED</sequence>
<keyword evidence="3" id="KW-1185">Reference proteome</keyword>
<proteinExistence type="predicted"/>
<evidence type="ECO:0000313" key="2">
    <source>
        <dbReference type="EMBL" id="KIP06076.1"/>
    </source>
</evidence>
<dbReference type="AlphaFoldDB" id="A0A0C3RWQ2"/>
<evidence type="ECO:0000256" key="1">
    <source>
        <dbReference type="SAM" id="MobiDB-lite"/>
    </source>
</evidence>